<accession>A0ABV7PID4</accession>
<organism evidence="2 3">
    <name type="scientific">Massilia haematophila</name>
    <dbReference type="NCBI Taxonomy" id="457923"/>
    <lineage>
        <taxon>Bacteria</taxon>
        <taxon>Pseudomonadati</taxon>
        <taxon>Pseudomonadota</taxon>
        <taxon>Betaproteobacteria</taxon>
        <taxon>Burkholderiales</taxon>
        <taxon>Oxalobacteraceae</taxon>
        <taxon>Telluria group</taxon>
        <taxon>Massilia</taxon>
    </lineage>
</organism>
<keyword evidence="1" id="KW-0812">Transmembrane</keyword>
<keyword evidence="1" id="KW-0472">Membrane</keyword>
<dbReference type="Proteomes" id="UP001595665">
    <property type="component" value="Unassembled WGS sequence"/>
</dbReference>
<keyword evidence="1" id="KW-1133">Transmembrane helix</keyword>
<proteinExistence type="predicted"/>
<gene>
    <name evidence="2" type="ORF">ACFOPH_11950</name>
</gene>
<feature type="transmembrane region" description="Helical" evidence="1">
    <location>
        <begin position="46"/>
        <end position="71"/>
    </location>
</feature>
<evidence type="ECO:0000313" key="2">
    <source>
        <dbReference type="EMBL" id="MFC3458951.1"/>
    </source>
</evidence>
<sequence length="91" mass="9649">MTKQIQRVSLVQNAKTMSVLYLVLSAPMVAILLAVASVTGQAGMSVAAMIAFPLLYAASGFVFTLIGAWIYNLVASMVGGFEFTTKEVSIK</sequence>
<reference evidence="3" key="1">
    <citation type="journal article" date="2019" name="Int. J. Syst. Evol. Microbiol.">
        <title>The Global Catalogue of Microorganisms (GCM) 10K type strain sequencing project: providing services to taxonomists for standard genome sequencing and annotation.</title>
        <authorList>
            <consortium name="The Broad Institute Genomics Platform"/>
            <consortium name="The Broad Institute Genome Sequencing Center for Infectious Disease"/>
            <person name="Wu L."/>
            <person name="Ma J."/>
        </authorList>
    </citation>
    <scope>NUCLEOTIDE SEQUENCE [LARGE SCALE GENOMIC DNA]</scope>
    <source>
        <strain evidence="3">CCM 7480</strain>
    </source>
</reference>
<evidence type="ECO:0008006" key="4">
    <source>
        <dbReference type="Google" id="ProtNLM"/>
    </source>
</evidence>
<comment type="caution">
    <text evidence="2">The sequence shown here is derived from an EMBL/GenBank/DDBJ whole genome shotgun (WGS) entry which is preliminary data.</text>
</comment>
<name>A0ABV7PID4_9BURK</name>
<protein>
    <recommendedName>
        <fullName evidence="4">DUF3566 domain-containing protein</fullName>
    </recommendedName>
</protein>
<dbReference type="RefSeq" id="WP_312549297.1">
    <property type="nucleotide sequence ID" value="NZ_JBHRVV010000001.1"/>
</dbReference>
<keyword evidence="3" id="KW-1185">Reference proteome</keyword>
<feature type="transmembrane region" description="Helical" evidence="1">
    <location>
        <begin position="20"/>
        <end position="40"/>
    </location>
</feature>
<evidence type="ECO:0000313" key="3">
    <source>
        <dbReference type="Proteomes" id="UP001595665"/>
    </source>
</evidence>
<dbReference type="EMBL" id="JBHRVV010000001">
    <property type="protein sequence ID" value="MFC3458951.1"/>
    <property type="molecule type" value="Genomic_DNA"/>
</dbReference>
<evidence type="ECO:0000256" key="1">
    <source>
        <dbReference type="SAM" id="Phobius"/>
    </source>
</evidence>